<dbReference type="SMART" id="SM00064">
    <property type="entry name" value="FYVE"/>
    <property type="match status" value="1"/>
</dbReference>
<dbReference type="InterPro" id="IPR032031">
    <property type="entry name" value="ZFYVE21_C"/>
</dbReference>
<dbReference type="CDD" id="cd15727">
    <property type="entry name" value="FYVE_ZF21"/>
    <property type="match status" value="1"/>
</dbReference>
<keyword evidence="2 4" id="KW-0863">Zinc-finger</keyword>
<dbReference type="GO" id="GO:0008270">
    <property type="term" value="F:zinc ion binding"/>
    <property type="evidence" value="ECO:0007669"/>
    <property type="project" value="UniProtKB-KW"/>
</dbReference>
<feature type="domain" description="FYVE-type" evidence="5">
    <location>
        <begin position="39"/>
        <end position="99"/>
    </location>
</feature>
<accession>A0A9P0H779</accession>
<dbReference type="PROSITE" id="PS50178">
    <property type="entry name" value="ZF_FYVE"/>
    <property type="match status" value="1"/>
</dbReference>
<dbReference type="PANTHER" id="PTHR39490">
    <property type="entry name" value="ARRESTIN DOMAIN-CONTAINING PROTEIN D"/>
    <property type="match status" value="1"/>
</dbReference>
<reference evidence="6" key="1">
    <citation type="submission" date="2022-01" db="EMBL/GenBank/DDBJ databases">
        <authorList>
            <person name="King R."/>
        </authorList>
    </citation>
    <scope>NUCLEOTIDE SEQUENCE</scope>
</reference>
<dbReference type="InterPro" id="IPR013083">
    <property type="entry name" value="Znf_RING/FYVE/PHD"/>
</dbReference>
<evidence type="ECO:0000256" key="4">
    <source>
        <dbReference type="PROSITE-ProRule" id="PRU00091"/>
    </source>
</evidence>
<dbReference type="SUPFAM" id="SSF57903">
    <property type="entry name" value="FYVE/PHD zinc finger"/>
    <property type="match status" value="1"/>
</dbReference>
<dbReference type="PANTHER" id="PTHR39490:SF8">
    <property type="entry name" value="ZINC FINGER FYVE DOMAIN-CONTAINING PROTEIN 21"/>
    <property type="match status" value="1"/>
</dbReference>
<dbReference type="AlphaFoldDB" id="A0A9P0H779"/>
<dbReference type="InterPro" id="IPR017455">
    <property type="entry name" value="Znf_FYVE-rel"/>
</dbReference>
<dbReference type="Gene3D" id="3.30.40.10">
    <property type="entry name" value="Zinc/RING finger domain, C3HC4 (zinc finger)"/>
    <property type="match status" value="1"/>
</dbReference>
<evidence type="ECO:0000313" key="7">
    <source>
        <dbReference type="Proteomes" id="UP001152798"/>
    </source>
</evidence>
<dbReference type="Proteomes" id="UP001152798">
    <property type="component" value="Chromosome 3"/>
</dbReference>
<gene>
    <name evidence="6" type="ORF">NEZAVI_LOCUS6750</name>
</gene>
<evidence type="ECO:0000256" key="1">
    <source>
        <dbReference type="ARBA" id="ARBA00022723"/>
    </source>
</evidence>
<evidence type="ECO:0000313" key="6">
    <source>
        <dbReference type="EMBL" id="CAH1396740.1"/>
    </source>
</evidence>
<dbReference type="InterPro" id="IPR052113">
    <property type="entry name" value="FYVE-type_Zinc_Finger"/>
</dbReference>
<dbReference type="EMBL" id="OV725079">
    <property type="protein sequence ID" value="CAH1396740.1"/>
    <property type="molecule type" value="Genomic_DNA"/>
</dbReference>
<keyword evidence="7" id="KW-1185">Reference proteome</keyword>
<keyword evidence="1" id="KW-0479">Metal-binding</keyword>
<dbReference type="Pfam" id="PF01363">
    <property type="entry name" value="FYVE"/>
    <property type="match status" value="1"/>
</dbReference>
<dbReference type="Gene3D" id="2.30.29.160">
    <property type="entry name" value="Zinc finger FYVE domain-containing protein 21, C-terminal"/>
    <property type="match status" value="1"/>
</dbReference>
<evidence type="ECO:0000259" key="5">
    <source>
        <dbReference type="PROSITE" id="PS50178"/>
    </source>
</evidence>
<protein>
    <recommendedName>
        <fullName evidence="5">FYVE-type domain-containing protein</fullName>
    </recommendedName>
</protein>
<dbReference type="Pfam" id="PF16696">
    <property type="entry name" value="ZFYVE21_C"/>
    <property type="match status" value="1"/>
</dbReference>
<dbReference type="InterPro" id="IPR038632">
    <property type="entry name" value="ZFYVE21_C_sf"/>
</dbReference>
<proteinExistence type="predicted"/>
<sequence>MDVFNAKKLIRSKSGLRIVATNEEFISPFVVQEPIWVPDKEITHCTHCMVRFGFTTRKHHCRRCGKIFCSCCCETKMELQRMCFIDPVRICLNCEPQTRAENLFFDKHLKLLLNGAVFKYESKIDSSNYQLLHCKLSQDHRYLLFDGVKIAPVDVNQIVSIVIKKDELNDGVKSLLMEYLVGNEKKSLKLDIACGAQVEKAGINWLTAIEEAFRLIEHSGKQEKCDD</sequence>
<dbReference type="InterPro" id="IPR011011">
    <property type="entry name" value="Znf_FYVE_PHD"/>
</dbReference>
<evidence type="ECO:0000256" key="3">
    <source>
        <dbReference type="ARBA" id="ARBA00022833"/>
    </source>
</evidence>
<organism evidence="6 7">
    <name type="scientific">Nezara viridula</name>
    <name type="common">Southern green stink bug</name>
    <name type="synonym">Cimex viridulus</name>
    <dbReference type="NCBI Taxonomy" id="85310"/>
    <lineage>
        <taxon>Eukaryota</taxon>
        <taxon>Metazoa</taxon>
        <taxon>Ecdysozoa</taxon>
        <taxon>Arthropoda</taxon>
        <taxon>Hexapoda</taxon>
        <taxon>Insecta</taxon>
        <taxon>Pterygota</taxon>
        <taxon>Neoptera</taxon>
        <taxon>Paraneoptera</taxon>
        <taxon>Hemiptera</taxon>
        <taxon>Heteroptera</taxon>
        <taxon>Panheteroptera</taxon>
        <taxon>Pentatomomorpha</taxon>
        <taxon>Pentatomoidea</taxon>
        <taxon>Pentatomidae</taxon>
        <taxon>Pentatominae</taxon>
        <taxon>Nezara</taxon>
    </lineage>
</organism>
<name>A0A9P0H779_NEZVI</name>
<keyword evidence="3" id="KW-0862">Zinc</keyword>
<dbReference type="OrthoDB" id="10018316at2759"/>
<evidence type="ECO:0000256" key="2">
    <source>
        <dbReference type="ARBA" id="ARBA00022771"/>
    </source>
</evidence>
<dbReference type="InterPro" id="IPR000306">
    <property type="entry name" value="Znf_FYVE"/>
</dbReference>